<keyword evidence="10" id="KW-1185">Reference proteome</keyword>
<evidence type="ECO:0000259" key="8">
    <source>
        <dbReference type="PROSITE" id="PS50245"/>
    </source>
</evidence>
<dbReference type="OrthoDB" id="5273213at2759"/>
<proteinExistence type="inferred from homology"/>
<dbReference type="PROSITE" id="PS50245">
    <property type="entry name" value="CAP_GLY_2"/>
    <property type="match status" value="1"/>
</dbReference>
<keyword evidence="6" id="KW-0143">Chaperone</keyword>
<dbReference type="InterPro" id="IPR044079">
    <property type="entry name" value="Ubl_TBCE"/>
</dbReference>
<keyword evidence="5" id="KW-0677">Repeat</keyword>
<comment type="subunit">
    <text evidence="7">Supercomplex made of cofactors A to E. Cofactors A and D function by capturing and stabilizing tubulin in a quasi-native conformation. Cofactor E binds to the cofactor D-tubulin complex; interaction with cofactor C then causes the release of tubulin polypeptides that are committed to the native state.</text>
</comment>
<dbReference type="FunFam" id="3.80.10.10:FF:000882">
    <property type="entry name" value="Tubulin-folding cofactor E"/>
    <property type="match status" value="1"/>
</dbReference>
<gene>
    <name evidence="9" type="ORF">ISN44_As07g020090</name>
</gene>
<dbReference type="AlphaFoldDB" id="A0A8T2BTF2"/>
<keyword evidence="3" id="KW-0963">Cytoplasm</keyword>
<evidence type="ECO:0000256" key="6">
    <source>
        <dbReference type="ARBA" id="ARBA00023186"/>
    </source>
</evidence>
<dbReference type="SMART" id="SM00369">
    <property type="entry name" value="LRR_TYP"/>
    <property type="match status" value="5"/>
</dbReference>
<keyword evidence="4" id="KW-0433">Leucine-rich repeat</keyword>
<organism evidence="9 10">
    <name type="scientific">Arabidopsis suecica</name>
    <name type="common">Swedish thale-cress</name>
    <name type="synonym">Cardaminopsis suecica</name>
    <dbReference type="NCBI Taxonomy" id="45249"/>
    <lineage>
        <taxon>Eukaryota</taxon>
        <taxon>Viridiplantae</taxon>
        <taxon>Streptophyta</taxon>
        <taxon>Embryophyta</taxon>
        <taxon>Tracheophyta</taxon>
        <taxon>Spermatophyta</taxon>
        <taxon>Magnoliopsida</taxon>
        <taxon>eudicotyledons</taxon>
        <taxon>Gunneridae</taxon>
        <taxon>Pentapetalae</taxon>
        <taxon>rosids</taxon>
        <taxon>malvids</taxon>
        <taxon>Brassicales</taxon>
        <taxon>Brassicaceae</taxon>
        <taxon>Camelineae</taxon>
        <taxon>Arabidopsis</taxon>
    </lineage>
</organism>
<evidence type="ECO:0000256" key="2">
    <source>
        <dbReference type="ARBA" id="ARBA00006286"/>
    </source>
</evidence>
<dbReference type="FunFam" id="3.80.10.10:FF:000752">
    <property type="entry name" value="Tubulin-folding cofactor E"/>
    <property type="match status" value="1"/>
</dbReference>
<dbReference type="SMART" id="SM01052">
    <property type="entry name" value="CAP_GLY"/>
    <property type="match status" value="1"/>
</dbReference>
<dbReference type="PROSITE" id="PS00845">
    <property type="entry name" value="CAP_GLY_1"/>
    <property type="match status" value="1"/>
</dbReference>
<evidence type="ECO:0000256" key="7">
    <source>
        <dbReference type="ARBA" id="ARBA00026055"/>
    </source>
</evidence>
<dbReference type="InterPro" id="IPR001611">
    <property type="entry name" value="Leu-rich_rpt"/>
</dbReference>
<comment type="subcellular location">
    <subcellularLocation>
        <location evidence="1">Cytoplasm</location>
    </subcellularLocation>
</comment>
<dbReference type="GO" id="GO:0005737">
    <property type="term" value="C:cytoplasm"/>
    <property type="evidence" value="ECO:0007669"/>
    <property type="project" value="UniProtKB-SubCell"/>
</dbReference>
<sequence>MLIFPADFSNRQICFHGCFRRICEMKAESSNDSFEIGQRVHSLNDSRRVGTVKYVGDVEGYSGTWIGVDWDQDGDGKHNGTVNGVFYFNGRSQSSASFVRSQNLSRGITLLQALELRYRTTSTKDEEDEMYVLSAGNRRVSIQLLGGDKIQDKLSRFEELTSASLSYLGVSSLGVSSDLGSILPNLKLLDLTGNLISDWEEIGALCEQLPALTTLNLSCNSLSSDITSLPQLKNIRVLVLNNSGLSWTQVETLRRSLPGLEELHLMGNMISALTSTSSSDGQAFNSLRLLNLDDNCISDWSEVLKLSQLPCLEQLYLNKNKLTHIFHSVNGNESPKKSSDPFPSLRCLLLGANSIGDLASIDALNVFPQLVDIRLSENPISDPVRGGVPRFVLVARLTKVQVLNGSEVRAREKKDSEIRYVRMVMSKLNDKSEEIELLHPRFYELKKLHGIEDERASAENSGPKNMASGLLSIALKCVGPSMGEKPELTKKLPGSITVGKLKILCENFFKLKSIKPRLFLQEEGSPFPTALDDETATLLDVGICDGSTLLVDEES</sequence>
<dbReference type="Proteomes" id="UP000694251">
    <property type="component" value="Chromosome 7"/>
</dbReference>
<comment type="similarity">
    <text evidence="2">Belongs to the TBCE family.</text>
</comment>
<evidence type="ECO:0000313" key="10">
    <source>
        <dbReference type="Proteomes" id="UP000694251"/>
    </source>
</evidence>
<evidence type="ECO:0000313" key="9">
    <source>
        <dbReference type="EMBL" id="KAG7589769.1"/>
    </source>
</evidence>
<protein>
    <submittedName>
        <fullName evidence="9">Leucine-rich repeat</fullName>
    </submittedName>
</protein>
<dbReference type="PANTHER" id="PTHR15454">
    <property type="entry name" value="NISCHARIN RELATED"/>
    <property type="match status" value="1"/>
</dbReference>
<reference evidence="9 10" key="1">
    <citation type="submission" date="2020-12" db="EMBL/GenBank/DDBJ databases">
        <title>Concerted genomic and epigenomic changes stabilize Arabidopsis allopolyploids.</title>
        <authorList>
            <person name="Chen Z."/>
        </authorList>
    </citation>
    <scope>NUCLEOTIDE SEQUENCE [LARGE SCALE GENOMIC DNA]</scope>
    <source>
        <strain evidence="9">As9502</strain>
        <tissue evidence="9">Leaf</tissue>
    </source>
</reference>
<evidence type="ECO:0000256" key="4">
    <source>
        <dbReference type="ARBA" id="ARBA00022614"/>
    </source>
</evidence>
<dbReference type="PROSITE" id="PS51450">
    <property type="entry name" value="LRR"/>
    <property type="match status" value="3"/>
</dbReference>
<dbReference type="InterPro" id="IPR003591">
    <property type="entry name" value="Leu-rich_rpt_typical-subtyp"/>
</dbReference>
<dbReference type="FunFam" id="2.30.30.190:FF:000016">
    <property type="entry name" value="Tubulin-folding cofactor E"/>
    <property type="match status" value="1"/>
</dbReference>
<dbReference type="InterPro" id="IPR000938">
    <property type="entry name" value="CAP-Gly_domain"/>
</dbReference>
<evidence type="ECO:0000256" key="1">
    <source>
        <dbReference type="ARBA" id="ARBA00004496"/>
    </source>
</evidence>
<dbReference type="EMBL" id="JAEFBJ010000007">
    <property type="protein sequence ID" value="KAG7589769.1"/>
    <property type="molecule type" value="Genomic_DNA"/>
</dbReference>
<comment type="caution">
    <text evidence="9">The sequence shown here is derived from an EMBL/GenBank/DDBJ whole genome shotgun (WGS) entry which is preliminary data.</text>
</comment>
<feature type="domain" description="CAP-Gly" evidence="8">
    <location>
        <begin position="56"/>
        <end position="100"/>
    </location>
</feature>
<evidence type="ECO:0000256" key="5">
    <source>
        <dbReference type="ARBA" id="ARBA00022737"/>
    </source>
</evidence>
<evidence type="ECO:0000256" key="3">
    <source>
        <dbReference type="ARBA" id="ARBA00022490"/>
    </source>
</evidence>
<name>A0A8T2BTF2_ARASU</name>
<dbReference type="CDD" id="cd17044">
    <property type="entry name" value="Ubl_TBCE"/>
    <property type="match status" value="1"/>
</dbReference>
<accession>A0A8T2BTF2</accession>
<dbReference type="Pfam" id="PF01302">
    <property type="entry name" value="CAP_GLY"/>
    <property type="match status" value="1"/>
</dbReference>
<dbReference type="FunFam" id="3.10.20.90:FF:000187">
    <property type="entry name" value="Tubulin-folding cofactor E"/>
    <property type="match status" value="1"/>
</dbReference>